<dbReference type="SUPFAM" id="SSF56399">
    <property type="entry name" value="ADP-ribosylation"/>
    <property type="match status" value="1"/>
</dbReference>
<comment type="caution">
    <text evidence="1">The sequence shown here is derived from an EMBL/GenBank/DDBJ whole genome shotgun (WGS) entry which is preliminary data.</text>
</comment>
<dbReference type="InterPro" id="IPR027405">
    <property type="entry name" value="YidB-like"/>
</dbReference>
<reference evidence="1" key="2">
    <citation type="submission" date="2020-09" db="EMBL/GenBank/DDBJ databases">
        <authorList>
            <person name="Sun Q."/>
            <person name="Ohkuma M."/>
        </authorList>
    </citation>
    <scope>NUCLEOTIDE SEQUENCE</scope>
    <source>
        <strain evidence="1">JCM 4988</strain>
    </source>
</reference>
<dbReference type="RefSeq" id="WP_373305577.1">
    <property type="nucleotide sequence ID" value="NZ_BMWG01000011.1"/>
</dbReference>
<dbReference type="Proteomes" id="UP000630936">
    <property type="component" value="Unassembled WGS sequence"/>
</dbReference>
<evidence type="ECO:0000313" key="1">
    <source>
        <dbReference type="EMBL" id="GGZ39097.1"/>
    </source>
</evidence>
<dbReference type="InterPro" id="IPR045372">
    <property type="entry name" value="YidB"/>
</dbReference>
<dbReference type="Gene3D" id="2.180.10.10">
    <property type="entry name" value="RHS repeat-associated core"/>
    <property type="match status" value="1"/>
</dbReference>
<dbReference type="InterPro" id="IPR022385">
    <property type="entry name" value="Rhs_assc_core"/>
</dbReference>
<evidence type="ECO:0008006" key="3">
    <source>
        <dbReference type="Google" id="ProtNLM"/>
    </source>
</evidence>
<dbReference type="NCBIfam" id="TIGR03696">
    <property type="entry name" value="Rhs_assc_core"/>
    <property type="match status" value="1"/>
</dbReference>
<protein>
    <recommendedName>
        <fullName evidence="3">RHS repeat-associated core domain-containing protein</fullName>
    </recommendedName>
</protein>
<name>A0A918UWX1_9ACTN</name>
<dbReference type="AlphaFoldDB" id="A0A918UWX1"/>
<dbReference type="EMBL" id="BMWG01000011">
    <property type="protein sequence ID" value="GGZ39097.1"/>
    <property type="molecule type" value="Genomic_DNA"/>
</dbReference>
<dbReference type="SUPFAM" id="SSF140804">
    <property type="entry name" value="YidB-like"/>
    <property type="match status" value="1"/>
</dbReference>
<dbReference type="Pfam" id="PF20159">
    <property type="entry name" value="YidB"/>
    <property type="match status" value="1"/>
</dbReference>
<keyword evidence="2" id="KW-1185">Reference proteome</keyword>
<evidence type="ECO:0000313" key="2">
    <source>
        <dbReference type="Proteomes" id="UP000630936"/>
    </source>
</evidence>
<proteinExistence type="predicted"/>
<reference evidence="1" key="1">
    <citation type="journal article" date="2014" name="Int. J. Syst. Evol. Microbiol.">
        <title>Complete genome sequence of Corynebacterium casei LMG S-19264T (=DSM 44701T), isolated from a smear-ripened cheese.</title>
        <authorList>
            <consortium name="US DOE Joint Genome Institute (JGI-PGF)"/>
            <person name="Walter F."/>
            <person name="Albersmeier A."/>
            <person name="Kalinowski J."/>
            <person name="Ruckert C."/>
        </authorList>
    </citation>
    <scope>NUCLEOTIDE SEQUENCE</scope>
    <source>
        <strain evidence="1">JCM 4988</strain>
    </source>
</reference>
<organism evidence="1 2">
    <name type="scientific">Streptomyces inusitatus</name>
    <dbReference type="NCBI Taxonomy" id="68221"/>
    <lineage>
        <taxon>Bacteria</taxon>
        <taxon>Bacillati</taxon>
        <taxon>Actinomycetota</taxon>
        <taxon>Actinomycetes</taxon>
        <taxon>Kitasatosporales</taxon>
        <taxon>Streptomycetaceae</taxon>
        <taxon>Streptomyces</taxon>
    </lineage>
</organism>
<accession>A0A918UWX1</accession>
<gene>
    <name evidence="1" type="ORF">GCM10010387_36480</name>
</gene>
<sequence>MAITILFTGKDPAQAVAGDVELALTLDQADSWFADGANEPVSADEVLEAGGRPLAAVAADHGVEARDLAAQIARGLPAAIDRLTPAGRREDASERLQYGAYGSGGPAGSPAPDSSTGWYLLGNGYRAYSPTLSRFHSPDAASPFGAGGLNAYAYCSGDPVNYVDPAGH</sequence>